<name>A0AAN9NEX1_PHACN</name>
<proteinExistence type="predicted"/>
<accession>A0AAN9NEX1</accession>
<evidence type="ECO:0000313" key="1">
    <source>
        <dbReference type="EMBL" id="KAK7369208.1"/>
    </source>
</evidence>
<sequence>MTTSQEQVDFERVSDLARDLYNRSCRGSLVLFTSFPVERSHLQFLMLSVDSPSLKGKRVELTFVELNDTSFRPSKVWEDHIVVGTGWKTWQRSKSKDVFRGEFRIMVVGWKNRLKLML</sequence>
<organism evidence="1 2">
    <name type="scientific">Phaseolus coccineus</name>
    <name type="common">Scarlet runner bean</name>
    <name type="synonym">Phaseolus multiflorus</name>
    <dbReference type="NCBI Taxonomy" id="3886"/>
    <lineage>
        <taxon>Eukaryota</taxon>
        <taxon>Viridiplantae</taxon>
        <taxon>Streptophyta</taxon>
        <taxon>Embryophyta</taxon>
        <taxon>Tracheophyta</taxon>
        <taxon>Spermatophyta</taxon>
        <taxon>Magnoliopsida</taxon>
        <taxon>eudicotyledons</taxon>
        <taxon>Gunneridae</taxon>
        <taxon>Pentapetalae</taxon>
        <taxon>rosids</taxon>
        <taxon>fabids</taxon>
        <taxon>Fabales</taxon>
        <taxon>Fabaceae</taxon>
        <taxon>Papilionoideae</taxon>
        <taxon>50 kb inversion clade</taxon>
        <taxon>NPAAA clade</taxon>
        <taxon>indigoferoid/millettioid clade</taxon>
        <taxon>Phaseoleae</taxon>
        <taxon>Phaseolus</taxon>
    </lineage>
</organism>
<dbReference type="EMBL" id="JAYMYR010000004">
    <property type="protein sequence ID" value="KAK7369208.1"/>
    <property type="molecule type" value="Genomic_DNA"/>
</dbReference>
<keyword evidence="2" id="KW-1185">Reference proteome</keyword>
<reference evidence="1 2" key="1">
    <citation type="submission" date="2024-01" db="EMBL/GenBank/DDBJ databases">
        <title>The genomes of 5 underutilized Papilionoideae crops provide insights into root nodulation and disease resistanc.</title>
        <authorList>
            <person name="Jiang F."/>
        </authorList>
    </citation>
    <scope>NUCLEOTIDE SEQUENCE [LARGE SCALE GENOMIC DNA]</scope>
    <source>
        <strain evidence="1">JINMINGXINNONG_FW02</strain>
        <tissue evidence="1">Leaves</tissue>
    </source>
</reference>
<protein>
    <submittedName>
        <fullName evidence="1">Uncharacterized protein</fullName>
    </submittedName>
</protein>
<dbReference type="Proteomes" id="UP001374584">
    <property type="component" value="Unassembled WGS sequence"/>
</dbReference>
<comment type="caution">
    <text evidence="1">The sequence shown here is derived from an EMBL/GenBank/DDBJ whole genome shotgun (WGS) entry which is preliminary data.</text>
</comment>
<gene>
    <name evidence="1" type="ORF">VNO80_11243</name>
</gene>
<dbReference type="AlphaFoldDB" id="A0AAN9NEX1"/>
<evidence type="ECO:0000313" key="2">
    <source>
        <dbReference type="Proteomes" id="UP001374584"/>
    </source>
</evidence>